<feature type="transmembrane region" description="Helical" evidence="12">
    <location>
        <begin position="302"/>
        <end position="322"/>
    </location>
</feature>
<keyword evidence="8 12" id="KW-0406">Ion transport</keyword>
<comment type="catalytic activity">
    <reaction evidence="10">
        <text>Mg(2+)(in) = Mg(2+)(out)</text>
        <dbReference type="Rhea" id="RHEA:29827"/>
        <dbReference type="ChEBI" id="CHEBI:18420"/>
    </reaction>
</comment>
<dbReference type="SUPFAM" id="SSF143865">
    <property type="entry name" value="CorA soluble domain-like"/>
    <property type="match status" value="1"/>
</dbReference>
<dbReference type="GO" id="GO:0000287">
    <property type="term" value="F:magnesium ion binding"/>
    <property type="evidence" value="ECO:0007669"/>
    <property type="project" value="TreeGrafter"/>
</dbReference>
<dbReference type="FunFam" id="1.20.58.340:FF:000004">
    <property type="entry name" value="Magnesium transport protein CorA"/>
    <property type="match status" value="1"/>
</dbReference>
<dbReference type="InterPro" id="IPR045863">
    <property type="entry name" value="CorA_TM1_TM2"/>
</dbReference>
<dbReference type="RefSeq" id="WP_007691585.1">
    <property type="nucleotide sequence ID" value="NZ_AJRK01000373.1"/>
</dbReference>
<keyword evidence="4 12" id="KW-1003">Cell membrane</keyword>
<organism evidence="13 14">
    <name type="scientific">Halococcus hamelinensis 100A6</name>
    <dbReference type="NCBI Taxonomy" id="1132509"/>
    <lineage>
        <taxon>Archaea</taxon>
        <taxon>Methanobacteriati</taxon>
        <taxon>Methanobacteriota</taxon>
        <taxon>Stenosarchaea group</taxon>
        <taxon>Halobacteria</taxon>
        <taxon>Halobacteriales</taxon>
        <taxon>Halococcaceae</taxon>
        <taxon>Halococcus</taxon>
    </lineage>
</organism>
<dbReference type="eggNOG" id="arCOG02265">
    <property type="taxonomic scope" value="Archaea"/>
</dbReference>
<keyword evidence="7 12" id="KW-1133">Transmembrane helix</keyword>
<name>M0M2J6_9EURY</name>
<gene>
    <name evidence="12" type="primary">corA</name>
    <name evidence="13" type="ORF">C447_05223</name>
</gene>
<evidence type="ECO:0000256" key="5">
    <source>
        <dbReference type="ARBA" id="ARBA00022692"/>
    </source>
</evidence>
<keyword evidence="5 12" id="KW-0812">Transmembrane</keyword>
<evidence type="ECO:0000256" key="10">
    <source>
        <dbReference type="ARBA" id="ARBA00034269"/>
    </source>
</evidence>
<evidence type="ECO:0000313" key="13">
    <source>
        <dbReference type="EMBL" id="EMA39926.1"/>
    </source>
</evidence>
<dbReference type="GO" id="GO:0015087">
    <property type="term" value="F:cobalt ion transmembrane transporter activity"/>
    <property type="evidence" value="ECO:0007669"/>
    <property type="project" value="UniProtKB-UniRule"/>
</dbReference>
<comment type="function">
    <text evidence="11">Mediates influx of magnesium ions. Alternates between open and closed states. Activated by low cytoplasmic Mg(2+) levels. Inactive when cytoplasmic Mg(2+) levels are high.</text>
</comment>
<keyword evidence="14" id="KW-1185">Reference proteome</keyword>
<proteinExistence type="inferred from homology"/>
<accession>M0M2J6</accession>
<dbReference type="InterPro" id="IPR045861">
    <property type="entry name" value="CorA_cytoplasmic_dom"/>
</dbReference>
<evidence type="ECO:0000256" key="6">
    <source>
        <dbReference type="ARBA" id="ARBA00022842"/>
    </source>
</evidence>
<evidence type="ECO:0000256" key="12">
    <source>
        <dbReference type="RuleBase" id="RU362010"/>
    </source>
</evidence>
<evidence type="ECO:0000256" key="8">
    <source>
        <dbReference type="ARBA" id="ARBA00023065"/>
    </source>
</evidence>
<dbReference type="Proteomes" id="UP000011566">
    <property type="component" value="Unassembled WGS sequence"/>
</dbReference>
<evidence type="ECO:0000256" key="9">
    <source>
        <dbReference type="ARBA" id="ARBA00023136"/>
    </source>
</evidence>
<dbReference type="PATRIC" id="fig|1132509.6.peg.1202"/>
<dbReference type="GO" id="GO:0005886">
    <property type="term" value="C:plasma membrane"/>
    <property type="evidence" value="ECO:0007669"/>
    <property type="project" value="UniProtKB-SubCell"/>
</dbReference>
<evidence type="ECO:0000256" key="7">
    <source>
        <dbReference type="ARBA" id="ARBA00022989"/>
    </source>
</evidence>
<dbReference type="PANTHER" id="PTHR46494">
    <property type="entry name" value="CORA FAMILY METAL ION TRANSPORTER (EUROFUNG)"/>
    <property type="match status" value="1"/>
</dbReference>
<dbReference type="AlphaFoldDB" id="M0M2J6"/>
<dbReference type="Gene3D" id="1.20.58.340">
    <property type="entry name" value="Magnesium transport protein CorA, transmembrane region"/>
    <property type="match status" value="2"/>
</dbReference>
<dbReference type="EMBL" id="AOMB01000014">
    <property type="protein sequence ID" value="EMA39926.1"/>
    <property type="molecule type" value="Genomic_DNA"/>
</dbReference>
<dbReference type="Pfam" id="PF01544">
    <property type="entry name" value="CorA"/>
    <property type="match status" value="1"/>
</dbReference>
<keyword evidence="9 12" id="KW-0472">Membrane</keyword>
<dbReference type="InterPro" id="IPR002523">
    <property type="entry name" value="MgTranspt_CorA/ZnTranspt_ZntB"/>
</dbReference>
<dbReference type="GO" id="GO:0050897">
    <property type="term" value="F:cobalt ion binding"/>
    <property type="evidence" value="ECO:0007669"/>
    <property type="project" value="TreeGrafter"/>
</dbReference>
<dbReference type="Gene3D" id="3.30.460.20">
    <property type="entry name" value="CorA soluble domain-like"/>
    <property type="match status" value="1"/>
</dbReference>
<dbReference type="GO" id="GO:0015095">
    <property type="term" value="F:magnesium ion transmembrane transporter activity"/>
    <property type="evidence" value="ECO:0007669"/>
    <property type="project" value="UniProtKB-UniRule"/>
</dbReference>
<dbReference type="OrthoDB" id="28779at2157"/>
<dbReference type="NCBIfam" id="TIGR00383">
    <property type="entry name" value="corA"/>
    <property type="match status" value="1"/>
</dbReference>
<protein>
    <recommendedName>
        <fullName evidence="12">Magnesium transport protein CorA</fullName>
    </recommendedName>
</protein>
<dbReference type="SUPFAM" id="SSF144083">
    <property type="entry name" value="Magnesium transport protein CorA, transmembrane region"/>
    <property type="match status" value="1"/>
</dbReference>
<keyword evidence="6 12" id="KW-0460">Magnesium</keyword>
<feature type="transmembrane region" description="Helical" evidence="12">
    <location>
        <begin position="271"/>
        <end position="290"/>
    </location>
</feature>
<reference evidence="13 14" key="1">
    <citation type="journal article" date="2014" name="PLoS Genet.">
        <title>Phylogenetically driven sequencing of extremely halophilic archaea reveals strategies for static and dynamic osmo-response.</title>
        <authorList>
            <person name="Becker E.A."/>
            <person name="Seitzer P.M."/>
            <person name="Tritt A."/>
            <person name="Larsen D."/>
            <person name="Krusor M."/>
            <person name="Yao A.I."/>
            <person name="Wu D."/>
            <person name="Madern D."/>
            <person name="Eisen J.A."/>
            <person name="Darling A.E."/>
            <person name="Facciotti M.T."/>
        </authorList>
    </citation>
    <scope>NUCLEOTIDE SEQUENCE [LARGE SCALE GENOMIC DNA]</scope>
    <source>
        <strain evidence="13 14">100A6</strain>
    </source>
</reference>
<comment type="caution">
    <text evidence="13">The sequence shown here is derived from an EMBL/GenBank/DDBJ whole genome shotgun (WGS) entry which is preliminary data.</text>
</comment>
<evidence type="ECO:0000256" key="3">
    <source>
        <dbReference type="ARBA" id="ARBA00022448"/>
    </source>
</evidence>
<comment type="subcellular location">
    <subcellularLocation>
        <location evidence="1">Cell membrane</location>
        <topology evidence="1">Multi-pass membrane protein</topology>
    </subcellularLocation>
    <subcellularLocation>
        <location evidence="12">Membrane</location>
        <topology evidence="12">Multi-pass membrane protein</topology>
    </subcellularLocation>
</comment>
<comment type="similarity">
    <text evidence="2 12">Belongs to the CorA metal ion transporter (MIT) (TC 1.A.35) family.</text>
</comment>
<evidence type="ECO:0000313" key="14">
    <source>
        <dbReference type="Proteomes" id="UP000011566"/>
    </source>
</evidence>
<evidence type="ECO:0000256" key="11">
    <source>
        <dbReference type="ARBA" id="ARBA00045497"/>
    </source>
</evidence>
<dbReference type="InterPro" id="IPR004488">
    <property type="entry name" value="Mg/Co-transport_prot_CorA"/>
</dbReference>
<dbReference type="PANTHER" id="PTHR46494:SF1">
    <property type="entry name" value="CORA FAMILY METAL ION TRANSPORTER (EUROFUNG)"/>
    <property type="match status" value="1"/>
</dbReference>
<dbReference type="CDD" id="cd12828">
    <property type="entry name" value="TmCorA-like_1"/>
    <property type="match status" value="1"/>
</dbReference>
<evidence type="ECO:0000256" key="2">
    <source>
        <dbReference type="ARBA" id="ARBA00009765"/>
    </source>
</evidence>
<evidence type="ECO:0000256" key="1">
    <source>
        <dbReference type="ARBA" id="ARBA00004651"/>
    </source>
</evidence>
<evidence type="ECO:0000256" key="4">
    <source>
        <dbReference type="ARBA" id="ARBA00022475"/>
    </source>
</evidence>
<sequence>MGRAGGHAVITAMSATAAGVTERDGIEDVRAADGTTWVRATDTSPDERRRLREAFDIDPLATDDVIDTVRPKTEEYPDYTFVLFKTARLAAGDTAFRDEVETTPVGLFVGPDWLVTLSVTPIEAVERVWGMVHDGRLDDDTGADRIAYRVIDGMVEGYFDVLDELEDGIETIEERVVTTTDPEVLESINEIRRELLSFRRLLWPSREAVGVLARGDAAGIRAESEKYYRDVYDHLVQLVELTVTYRDLASGARDIYLNTLSQSTNEVMKTLTVVATVVLPLTLVTGLYGMNFETMPELAWPLAYPAVLLGMVVVAVILVAYFKRERYI</sequence>
<keyword evidence="3 12" id="KW-0813">Transport</keyword>